<dbReference type="PANTHER" id="PTHR30086">
    <property type="entry name" value="ARGININE EXPORTER PROTEIN ARGO"/>
    <property type="match status" value="1"/>
</dbReference>
<evidence type="ECO:0000256" key="5">
    <source>
        <dbReference type="ARBA" id="ARBA00023136"/>
    </source>
</evidence>
<keyword evidence="5 6" id="KW-0472">Membrane</keyword>
<feature type="transmembrane region" description="Helical" evidence="6">
    <location>
        <begin position="72"/>
        <end position="93"/>
    </location>
</feature>
<evidence type="ECO:0000313" key="7">
    <source>
        <dbReference type="EMBL" id="MDJ1500703.1"/>
    </source>
</evidence>
<reference evidence="7" key="1">
    <citation type="submission" date="2023-05" db="EMBL/GenBank/DDBJ databases">
        <authorList>
            <person name="Zhang X."/>
        </authorList>
    </citation>
    <scope>NUCLEOTIDE SEQUENCE</scope>
    <source>
        <strain evidence="7">BD1B2-1</strain>
    </source>
</reference>
<dbReference type="AlphaFoldDB" id="A0AAE3UFL6"/>
<dbReference type="RefSeq" id="WP_314510228.1">
    <property type="nucleotide sequence ID" value="NZ_JASJOU010000002.1"/>
</dbReference>
<feature type="transmembrane region" description="Helical" evidence="6">
    <location>
        <begin position="6"/>
        <end position="29"/>
    </location>
</feature>
<dbReference type="GO" id="GO:0015171">
    <property type="term" value="F:amino acid transmembrane transporter activity"/>
    <property type="evidence" value="ECO:0007669"/>
    <property type="project" value="TreeGrafter"/>
</dbReference>
<feature type="transmembrane region" description="Helical" evidence="6">
    <location>
        <begin position="113"/>
        <end position="139"/>
    </location>
</feature>
<evidence type="ECO:0000256" key="4">
    <source>
        <dbReference type="ARBA" id="ARBA00022989"/>
    </source>
</evidence>
<proteinExistence type="predicted"/>
<keyword evidence="3 6" id="KW-0812">Transmembrane</keyword>
<dbReference type="InterPro" id="IPR001123">
    <property type="entry name" value="LeuE-type"/>
</dbReference>
<evidence type="ECO:0000256" key="6">
    <source>
        <dbReference type="SAM" id="Phobius"/>
    </source>
</evidence>
<evidence type="ECO:0000256" key="1">
    <source>
        <dbReference type="ARBA" id="ARBA00004651"/>
    </source>
</evidence>
<protein>
    <submittedName>
        <fullName evidence="7">LysE family translocator</fullName>
    </submittedName>
</protein>
<dbReference type="PIRSF" id="PIRSF006324">
    <property type="entry name" value="LeuE"/>
    <property type="match status" value="1"/>
</dbReference>
<dbReference type="PANTHER" id="PTHR30086:SF20">
    <property type="entry name" value="ARGININE EXPORTER PROTEIN ARGO-RELATED"/>
    <property type="match status" value="1"/>
</dbReference>
<feature type="transmembrane region" description="Helical" evidence="6">
    <location>
        <begin position="41"/>
        <end position="66"/>
    </location>
</feature>
<sequence>MFGIINYWAFLLAGILLNITPGSDTMYILGRSISQGKQAGMVSALGIATGTLVHTIFAAIGLSVILAQSAMAFTIVKYAGAAYLIFLGVKALLSKSSTTSETAAPPKISLQRIYLSGILTNVLNPKVALFFLAFLPQFIDPAYTSNTLSFLLLGITFVTTGLVWCTCLAVFSARLSDYFTQNPTIKSYLDKATGFVFILLGIKLAFTKKQVC</sequence>
<keyword evidence="2" id="KW-1003">Cell membrane</keyword>
<keyword evidence="8" id="KW-1185">Reference proteome</keyword>
<keyword evidence="4 6" id="KW-1133">Transmembrane helix</keyword>
<dbReference type="GO" id="GO:0005886">
    <property type="term" value="C:plasma membrane"/>
    <property type="evidence" value="ECO:0007669"/>
    <property type="project" value="UniProtKB-SubCell"/>
</dbReference>
<evidence type="ECO:0000313" key="8">
    <source>
        <dbReference type="Proteomes" id="UP001232063"/>
    </source>
</evidence>
<accession>A0AAE3UFL6</accession>
<gene>
    <name evidence="7" type="ORF">QNI22_08600</name>
</gene>
<dbReference type="Proteomes" id="UP001232063">
    <property type="component" value="Unassembled WGS sequence"/>
</dbReference>
<dbReference type="EMBL" id="JASJOU010000002">
    <property type="protein sequence ID" value="MDJ1500703.1"/>
    <property type="molecule type" value="Genomic_DNA"/>
</dbReference>
<evidence type="ECO:0000256" key="3">
    <source>
        <dbReference type="ARBA" id="ARBA00022692"/>
    </source>
</evidence>
<organism evidence="7 8">
    <name type="scientific">Xanthocytophaga agilis</name>
    <dbReference type="NCBI Taxonomy" id="3048010"/>
    <lineage>
        <taxon>Bacteria</taxon>
        <taxon>Pseudomonadati</taxon>
        <taxon>Bacteroidota</taxon>
        <taxon>Cytophagia</taxon>
        <taxon>Cytophagales</taxon>
        <taxon>Rhodocytophagaceae</taxon>
        <taxon>Xanthocytophaga</taxon>
    </lineage>
</organism>
<feature type="transmembrane region" description="Helical" evidence="6">
    <location>
        <begin position="151"/>
        <end position="176"/>
    </location>
</feature>
<dbReference type="Pfam" id="PF01810">
    <property type="entry name" value="LysE"/>
    <property type="match status" value="1"/>
</dbReference>
<comment type="subcellular location">
    <subcellularLocation>
        <location evidence="1">Cell membrane</location>
        <topology evidence="1">Multi-pass membrane protein</topology>
    </subcellularLocation>
</comment>
<name>A0AAE3UFL6_9BACT</name>
<evidence type="ECO:0000256" key="2">
    <source>
        <dbReference type="ARBA" id="ARBA00022475"/>
    </source>
</evidence>
<comment type="caution">
    <text evidence="7">The sequence shown here is derived from an EMBL/GenBank/DDBJ whole genome shotgun (WGS) entry which is preliminary data.</text>
</comment>